<accession>A0A1T4ZQL5</accession>
<dbReference type="EMBL" id="FUYL01000001">
    <property type="protein sequence ID" value="SKB25006.1"/>
    <property type="molecule type" value="Genomic_DNA"/>
</dbReference>
<dbReference type="GO" id="GO:0005975">
    <property type="term" value="P:carbohydrate metabolic process"/>
    <property type="evidence" value="ECO:0007669"/>
    <property type="project" value="UniProtKB-ARBA"/>
</dbReference>
<name>A0A1T4ZQL5_9FLAO</name>
<reference evidence="5" key="1">
    <citation type="submission" date="2017-02" db="EMBL/GenBank/DDBJ databases">
        <authorList>
            <person name="Varghese N."/>
            <person name="Submissions S."/>
        </authorList>
    </citation>
    <scope>NUCLEOTIDE SEQUENCE [LARGE SCALE GENOMIC DNA]</scope>
    <source>
        <strain evidence="5">DSM 23546</strain>
    </source>
</reference>
<dbReference type="PANTHER" id="PTHR35807">
    <property type="entry name" value="TRANSCRIPTIONAL REGULATOR REDD-RELATED"/>
    <property type="match status" value="1"/>
</dbReference>
<evidence type="ECO:0000313" key="4">
    <source>
        <dbReference type="EMBL" id="SKB25006.1"/>
    </source>
</evidence>
<dbReference type="InterPro" id="IPR051677">
    <property type="entry name" value="AfsR-DnrI-RedD_regulator"/>
</dbReference>
<dbReference type="GO" id="GO:0030246">
    <property type="term" value="F:carbohydrate binding"/>
    <property type="evidence" value="ECO:0007669"/>
    <property type="project" value="UniProtKB-KW"/>
</dbReference>
<dbReference type="Proteomes" id="UP000190339">
    <property type="component" value="Unassembled WGS sequence"/>
</dbReference>
<dbReference type="GO" id="GO:0003677">
    <property type="term" value="F:DNA binding"/>
    <property type="evidence" value="ECO:0007669"/>
    <property type="project" value="TreeGrafter"/>
</dbReference>
<keyword evidence="5" id="KW-1185">Reference proteome</keyword>
<dbReference type="Gene3D" id="2.60.120.200">
    <property type="match status" value="1"/>
</dbReference>
<dbReference type="SUPFAM" id="SSF49899">
    <property type="entry name" value="Concanavalin A-like lectins/glucanases"/>
    <property type="match status" value="1"/>
</dbReference>
<dbReference type="OrthoDB" id="1110630at2"/>
<dbReference type="InterPro" id="IPR006558">
    <property type="entry name" value="LamG-like"/>
</dbReference>
<dbReference type="GO" id="GO:0006355">
    <property type="term" value="P:regulation of DNA-templated transcription"/>
    <property type="evidence" value="ECO:0007669"/>
    <property type="project" value="TreeGrafter"/>
</dbReference>
<organism evidence="4 5">
    <name type="scientific">Maribacter arcticus</name>
    <dbReference type="NCBI Taxonomy" id="561365"/>
    <lineage>
        <taxon>Bacteria</taxon>
        <taxon>Pseudomonadati</taxon>
        <taxon>Bacteroidota</taxon>
        <taxon>Flavobacteriia</taxon>
        <taxon>Flavobacteriales</taxon>
        <taxon>Flavobacteriaceae</taxon>
        <taxon>Maribacter</taxon>
    </lineage>
</organism>
<evidence type="ECO:0000313" key="5">
    <source>
        <dbReference type="Proteomes" id="UP000190339"/>
    </source>
</evidence>
<dbReference type="InterPro" id="IPR013320">
    <property type="entry name" value="ConA-like_dom_sf"/>
</dbReference>
<protein>
    <submittedName>
        <fullName evidence="4">Concanavalin A-like lectin/glucanases superfamily protein</fullName>
    </submittedName>
</protein>
<evidence type="ECO:0000256" key="1">
    <source>
        <dbReference type="ARBA" id="ARBA00022729"/>
    </source>
</evidence>
<proteinExistence type="predicted"/>
<sequence>MIKLLKYTFFLVLVIGIAHYGNAQSYETLPNDKKLALRLRSHVFLNLDSIRLNRLESVLKSQTPIAVALSKKKSVNISFLEAYKKYHDSLLVLSDKNVATYISERITILLISDKLVKKLFLQDSLTLIKTRHQTTAEMYLVSSQKRDSFHAQNYFDFWNSTGKLPNFIEAQENTLAQIDSLVIAINTLPKVYGMTHTKEGLLPNVTFKNFRNSTISGFFSFPVLATESTLPILIPYKAGYNFSPDIIYTSQENINNPKDFMGLPLDIDFGFTDRFTFEKSIQNRIRKNSEEIISNNVGIVQDSTLGSVGFFEKRAYVDAGLKSKSALQSDFTITAWVKPTELGRANSILGKGESFIVKIHDGFLTFTMADIKDYISTSSLVPSNEWTHIALVYSKLKNELLFYINGKETDRIVLISEYEPSNFNILIGSNLWEEFFVGYLGDIKIWERELNTKEIVSQYTNFPEEISTNKYRSLWIAISITFSSILSFLFWNKRRRKKAGEPKKLCQETAVSLKDIYKSNTRQDFKQRIHCFGPLCIFDEEEINVAKKFSPKLKEVFLVIFLYSQKNGKGLTTKQLTELLWPGMTNQEAKNTRGTTIQNLRTLLSTCPDINLDFRNKYWYMQVGEDCYLDYRQALNYIRYFEEVQYETSILEKELPKLLALLSNGRLLSSSSSSWLDPFIENFTNQVIEACTLYSQNLNYKKHQELLLQLVEVIYLYDDLNEMALRLKLQILIQQGMLSLAHTVHANFAKLYLKLYNVEYHPSFKEMVSKYQS</sequence>
<dbReference type="PANTHER" id="PTHR35807:SF1">
    <property type="entry name" value="TRANSCRIPTIONAL REGULATOR REDD"/>
    <property type="match status" value="1"/>
</dbReference>
<gene>
    <name evidence="4" type="ORF">SAMN05660866_00131</name>
</gene>
<dbReference type="SMART" id="SM00560">
    <property type="entry name" value="LamGL"/>
    <property type="match status" value="1"/>
</dbReference>
<evidence type="ECO:0000259" key="3">
    <source>
        <dbReference type="SMART" id="SM00560"/>
    </source>
</evidence>
<dbReference type="RefSeq" id="WP_143814370.1">
    <property type="nucleotide sequence ID" value="NZ_FUYL01000001.1"/>
</dbReference>
<keyword evidence="1" id="KW-0732">Signal</keyword>
<feature type="domain" description="LamG-like jellyroll fold" evidence="3">
    <location>
        <begin position="329"/>
        <end position="453"/>
    </location>
</feature>
<dbReference type="Pfam" id="PF13385">
    <property type="entry name" value="Laminin_G_3"/>
    <property type="match status" value="1"/>
</dbReference>
<keyword evidence="2" id="KW-1015">Disulfide bond</keyword>
<dbReference type="AlphaFoldDB" id="A0A1T4ZQL5"/>
<dbReference type="GO" id="GO:0004553">
    <property type="term" value="F:hydrolase activity, hydrolyzing O-glycosyl compounds"/>
    <property type="evidence" value="ECO:0007669"/>
    <property type="project" value="UniProtKB-ARBA"/>
</dbReference>
<keyword evidence="4" id="KW-0430">Lectin</keyword>
<dbReference type="STRING" id="561365.SAMN05660866_00131"/>
<evidence type="ECO:0000256" key="2">
    <source>
        <dbReference type="ARBA" id="ARBA00023157"/>
    </source>
</evidence>